<dbReference type="RefSeq" id="WP_133870673.1">
    <property type="nucleotide sequence ID" value="NZ_SOAU01000001.1"/>
</dbReference>
<dbReference type="SUPFAM" id="SSF50475">
    <property type="entry name" value="FMN-binding split barrel"/>
    <property type="match status" value="1"/>
</dbReference>
<dbReference type="Proteomes" id="UP000294558">
    <property type="component" value="Unassembled WGS sequence"/>
</dbReference>
<evidence type="ECO:0000313" key="1">
    <source>
        <dbReference type="EMBL" id="TDT18459.1"/>
    </source>
</evidence>
<gene>
    <name evidence="1" type="ORF">BDK89_4080</name>
</gene>
<name>A0A4R7I621_9ACTN</name>
<dbReference type="AlphaFoldDB" id="A0A4R7I621"/>
<reference evidence="1 2" key="1">
    <citation type="submission" date="2019-03" db="EMBL/GenBank/DDBJ databases">
        <title>Sequencing the genomes of 1000 actinobacteria strains.</title>
        <authorList>
            <person name="Klenk H.-P."/>
        </authorList>
    </citation>
    <scope>NUCLEOTIDE SEQUENCE [LARGE SCALE GENOMIC DNA]</scope>
    <source>
        <strain evidence="1 2">DSM 18936</strain>
    </source>
</reference>
<dbReference type="OrthoDB" id="4540122at2"/>
<sequence>MHERPDDLTALQRLIDASYAGAGPHLREIHAPERRLDAAALATRLDGMCLLTLATTTRDGRPITGPVDGIFFRGSFHFGSSPTSLRFRHIGERSAVSATHLPGEHFAVSVHGTAQRIDVEAAEHAQFRQTLLDIYLPRYGDAWLEVMDGAAFARIDAHRLFAFHFDDATH</sequence>
<dbReference type="Gene3D" id="2.30.110.10">
    <property type="entry name" value="Electron Transport, Fmn-binding Protein, Chain A"/>
    <property type="match status" value="1"/>
</dbReference>
<organism evidence="1 2">
    <name type="scientific">Ilumatobacter fluminis</name>
    <dbReference type="NCBI Taxonomy" id="467091"/>
    <lineage>
        <taxon>Bacteria</taxon>
        <taxon>Bacillati</taxon>
        <taxon>Actinomycetota</taxon>
        <taxon>Acidimicrobiia</taxon>
        <taxon>Acidimicrobiales</taxon>
        <taxon>Ilumatobacteraceae</taxon>
        <taxon>Ilumatobacter</taxon>
    </lineage>
</organism>
<accession>A0A4R7I621</accession>
<keyword evidence="2" id="KW-1185">Reference proteome</keyword>
<dbReference type="EMBL" id="SOAU01000001">
    <property type="protein sequence ID" value="TDT18459.1"/>
    <property type="molecule type" value="Genomic_DNA"/>
</dbReference>
<proteinExistence type="predicted"/>
<evidence type="ECO:0000313" key="2">
    <source>
        <dbReference type="Proteomes" id="UP000294558"/>
    </source>
</evidence>
<protein>
    <submittedName>
        <fullName evidence="1">Pyridoxamine 5'-phosphate oxidase</fullName>
    </submittedName>
</protein>
<comment type="caution">
    <text evidence="1">The sequence shown here is derived from an EMBL/GenBank/DDBJ whole genome shotgun (WGS) entry which is preliminary data.</text>
</comment>
<dbReference type="InterPro" id="IPR012349">
    <property type="entry name" value="Split_barrel_FMN-bd"/>
</dbReference>